<feature type="transmembrane region" description="Helical" evidence="1">
    <location>
        <begin position="6"/>
        <end position="25"/>
    </location>
</feature>
<gene>
    <name evidence="2" type="ORF">K8W20_12235</name>
</gene>
<name>A0A921T8R7_9PSED</name>
<evidence type="ECO:0000313" key="3">
    <source>
        <dbReference type="Proteomes" id="UP000752172"/>
    </source>
</evidence>
<dbReference type="AlphaFoldDB" id="A0A921T8R7"/>
<proteinExistence type="predicted"/>
<organism evidence="2 3">
    <name type="scientific">Pseudomonas lactis</name>
    <dbReference type="NCBI Taxonomy" id="1615674"/>
    <lineage>
        <taxon>Bacteria</taxon>
        <taxon>Pseudomonadati</taxon>
        <taxon>Pseudomonadota</taxon>
        <taxon>Gammaproteobacteria</taxon>
        <taxon>Pseudomonadales</taxon>
        <taxon>Pseudomonadaceae</taxon>
        <taxon>Pseudomonas</taxon>
    </lineage>
</organism>
<reference evidence="2" key="1">
    <citation type="journal article" date="2021" name="PeerJ">
        <title>Extensive microbial diversity within the chicken gut microbiome revealed by metagenomics and culture.</title>
        <authorList>
            <person name="Gilroy R."/>
            <person name="Ravi A."/>
            <person name="Getino M."/>
            <person name="Pursley I."/>
            <person name="Horton D.L."/>
            <person name="Alikhan N.F."/>
            <person name="Baker D."/>
            <person name="Gharbi K."/>
            <person name="Hall N."/>
            <person name="Watson M."/>
            <person name="Adriaenssens E.M."/>
            <person name="Foster-Nyarko E."/>
            <person name="Jarju S."/>
            <person name="Secka A."/>
            <person name="Antonio M."/>
            <person name="Oren A."/>
            <person name="Chaudhuri R.R."/>
            <person name="La Ragione R."/>
            <person name="Hildebrand F."/>
            <person name="Pallen M.J."/>
        </authorList>
    </citation>
    <scope>NUCLEOTIDE SEQUENCE</scope>
    <source>
        <strain evidence="2">ChiSjej2B20-17149</strain>
    </source>
</reference>
<accession>A0A921T8R7</accession>
<evidence type="ECO:0008006" key="4">
    <source>
        <dbReference type="Google" id="ProtNLM"/>
    </source>
</evidence>
<comment type="caution">
    <text evidence="2">The sequence shown here is derived from an EMBL/GenBank/DDBJ whole genome shotgun (WGS) entry which is preliminary data.</text>
</comment>
<keyword evidence="1" id="KW-0472">Membrane</keyword>
<dbReference type="RefSeq" id="WP_278917233.1">
    <property type="nucleotide sequence ID" value="NZ_DYTS01000223.1"/>
</dbReference>
<evidence type="ECO:0000313" key="2">
    <source>
        <dbReference type="EMBL" id="HJH19470.1"/>
    </source>
</evidence>
<dbReference type="Proteomes" id="UP000752172">
    <property type="component" value="Unassembled WGS sequence"/>
</dbReference>
<sequence>MEWYQLYFACGISWLVLTGLMVWFIDRRLMARQREFFARLEREGKRAATAPIGLLADATRAASHAEALTQTSN</sequence>
<keyword evidence="1" id="KW-1133">Transmembrane helix</keyword>
<dbReference type="EMBL" id="DYTS01000223">
    <property type="protein sequence ID" value="HJH19470.1"/>
    <property type="molecule type" value="Genomic_DNA"/>
</dbReference>
<evidence type="ECO:0000256" key="1">
    <source>
        <dbReference type="SAM" id="Phobius"/>
    </source>
</evidence>
<protein>
    <recommendedName>
        <fullName evidence="4">Heme exporter protein D</fullName>
    </recommendedName>
</protein>
<reference evidence="2" key="2">
    <citation type="submission" date="2021-09" db="EMBL/GenBank/DDBJ databases">
        <authorList>
            <person name="Gilroy R."/>
        </authorList>
    </citation>
    <scope>NUCLEOTIDE SEQUENCE</scope>
    <source>
        <strain evidence="2">ChiSjej2B20-17149</strain>
    </source>
</reference>
<keyword evidence="1" id="KW-0812">Transmembrane</keyword>